<evidence type="ECO:0000256" key="2">
    <source>
        <dbReference type="ARBA" id="ARBA00012438"/>
    </source>
</evidence>
<keyword evidence="7" id="KW-0812">Transmembrane</keyword>
<dbReference type="SMART" id="SM00388">
    <property type="entry name" value="HisKA"/>
    <property type="match status" value="1"/>
</dbReference>
<evidence type="ECO:0000256" key="1">
    <source>
        <dbReference type="ARBA" id="ARBA00000085"/>
    </source>
</evidence>
<keyword evidence="6" id="KW-0902">Two-component regulatory system</keyword>
<dbReference type="CDD" id="cd00075">
    <property type="entry name" value="HATPase"/>
    <property type="match status" value="1"/>
</dbReference>
<keyword evidence="4" id="KW-0808">Transferase</keyword>
<feature type="transmembrane region" description="Helical" evidence="7">
    <location>
        <begin position="258"/>
        <end position="280"/>
    </location>
</feature>
<name>A0A0G0ADT7_9BACT</name>
<feature type="transmembrane region" description="Helical" evidence="7">
    <location>
        <begin position="32"/>
        <end position="49"/>
    </location>
</feature>
<dbReference type="InterPro" id="IPR003661">
    <property type="entry name" value="HisK_dim/P_dom"/>
</dbReference>
<feature type="transmembrane region" description="Helical" evidence="7">
    <location>
        <begin position="61"/>
        <end position="83"/>
    </location>
</feature>
<dbReference type="Pfam" id="PF02518">
    <property type="entry name" value="HATPase_c"/>
    <property type="match status" value="1"/>
</dbReference>
<evidence type="ECO:0000256" key="3">
    <source>
        <dbReference type="ARBA" id="ARBA00022553"/>
    </source>
</evidence>
<evidence type="ECO:0000256" key="6">
    <source>
        <dbReference type="ARBA" id="ARBA00023012"/>
    </source>
</evidence>
<dbReference type="InterPro" id="IPR036097">
    <property type="entry name" value="HisK_dim/P_sf"/>
</dbReference>
<accession>A0A0G0ADT7</accession>
<dbReference type="InterPro" id="IPR031621">
    <property type="entry name" value="HisKA_7TM"/>
</dbReference>
<dbReference type="PANTHER" id="PTHR43711:SF31">
    <property type="entry name" value="HISTIDINE KINASE"/>
    <property type="match status" value="1"/>
</dbReference>
<feature type="transmembrane region" description="Helical" evidence="7">
    <location>
        <begin position="134"/>
        <end position="153"/>
    </location>
</feature>
<keyword evidence="7" id="KW-0472">Membrane</keyword>
<dbReference type="GO" id="GO:0000155">
    <property type="term" value="F:phosphorelay sensor kinase activity"/>
    <property type="evidence" value="ECO:0007669"/>
    <property type="project" value="InterPro"/>
</dbReference>
<keyword evidence="5" id="KW-0418">Kinase</keyword>
<reference evidence="9 10" key="1">
    <citation type="journal article" date="2015" name="Nature">
        <title>rRNA introns, odd ribosomes, and small enigmatic genomes across a large radiation of phyla.</title>
        <authorList>
            <person name="Brown C.T."/>
            <person name="Hug L.A."/>
            <person name="Thomas B.C."/>
            <person name="Sharon I."/>
            <person name="Castelle C.J."/>
            <person name="Singh A."/>
            <person name="Wilkins M.J."/>
            <person name="Williams K.H."/>
            <person name="Banfield J.F."/>
        </authorList>
    </citation>
    <scope>NUCLEOTIDE SEQUENCE [LARGE SCALE GENOMIC DNA]</scope>
</reference>
<evidence type="ECO:0000259" key="8">
    <source>
        <dbReference type="PROSITE" id="PS50109"/>
    </source>
</evidence>
<feature type="transmembrane region" description="Helical" evidence="7">
    <location>
        <begin position="95"/>
        <end position="114"/>
    </location>
</feature>
<feature type="transmembrane region" description="Helical" evidence="7">
    <location>
        <begin position="165"/>
        <end position="188"/>
    </location>
</feature>
<dbReference type="SUPFAM" id="SSF55874">
    <property type="entry name" value="ATPase domain of HSP90 chaperone/DNA topoisomerase II/histidine kinase"/>
    <property type="match status" value="1"/>
</dbReference>
<dbReference type="AlphaFoldDB" id="A0A0G0ADT7"/>
<dbReference type="InterPro" id="IPR050736">
    <property type="entry name" value="Sensor_HK_Regulatory"/>
</dbReference>
<dbReference type="EC" id="2.7.13.3" evidence="2"/>
<evidence type="ECO:0000313" key="10">
    <source>
        <dbReference type="Proteomes" id="UP000034488"/>
    </source>
</evidence>
<dbReference type="EMBL" id="LBPI01000010">
    <property type="protein sequence ID" value="KKP54808.1"/>
    <property type="molecule type" value="Genomic_DNA"/>
</dbReference>
<dbReference type="PROSITE" id="PS50109">
    <property type="entry name" value="HIS_KIN"/>
    <property type="match status" value="1"/>
</dbReference>
<dbReference type="Pfam" id="PF00512">
    <property type="entry name" value="HisKA"/>
    <property type="match status" value="1"/>
</dbReference>
<dbReference type="InterPro" id="IPR005467">
    <property type="entry name" value="His_kinase_dom"/>
</dbReference>
<dbReference type="InterPro" id="IPR003594">
    <property type="entry name" value="HATPase_dom"/>
</dbReference>
<evidence type="ECO:0000256" key="5">
    <source>
        <dbReference type="ARBA" id="ARBA00022777"/>
    </source>
</evidence>
<dbReference type="InterPro" id="IPR036890">
    <property type="entry name" value="HATPase_C_sf"/>
</dbReference>
<comment type="catalytic activity">
    <reaction evidence="1">
        <text>ATP + protein L-histidine = ADP + protein N-phospho-L-histidine.</text>
        <dbReference type="EC" id="2.7.13.3"/>
    </reaction>
</comment>
<dbReference type="Gene3D" id="3.30.450.40">
    <property type="match status" value="1"/>
</dbReference>
<dbReference type="Proteomes" id="UP000034488">
    <property type="component" value="Unassembled WGS sequence"/>
</dbReference>
<dbReference type="InterPro" id="IPR029016">
    <property type="entry name" value="GAF-like_dom_sf"/>
</dbReference>
<comment type="caution">
    <text evidence="9">The sequence shown here is derived from an EMBL/GenBank/DDBJ whole genome shotgun (WGS) entry which is preliminary data.</text>
</comment>
<dbReference type="InterPro" id="IPR004358">
    <property type="entry name" value="Sig_transdc_His_kin-like_C"/>
</dbReference>
<dbReference type="SMART" id="SM00387">
    <property type="entry name" value="HATPase_c"/>
    <property type="match status" value="1"/>
</dbReference>
<keyword evidence="3" id="KW-0597">Phosphoprotein</keyword>
<feature type="transmembrane region" description="Helical" evidence="7">
    <location>
        <begin position="6"/>
        <end position="23"/>
    </location>
</feature>
<evidence type="ECO:0000256" key="4">
    <source>
        <dbReference type="ARBA" id="ARBA00022679"/>
    </source>
</evidence>
<dbReference type="PRINTS" id="PR00344">
    <property type="entry name" value="BCTRLSENSOR"/>
</dbReference>
<evidence type="ECO:0000313" key="9">
    <source>
        <dbReference type="EMBL" id="KKP54808.1"/>
    </source>
</evidence>
<dbReference type="Gene3D" id="1.10.287.130">
    <property type="match status" value="1"/>
</dbReference>
<gene>
    <name evidence="9" type="ORF">UR47_C0010G0024</name>
</gene>
<proteinExistence type="predicted"/>
<sequence length="768" mass="87546">MEITFLILLSLALLFFGVSSFLSNRKSKTNRYFLLFILCMILWIFSNYFSNSSSAYNIVLLTNRLIFVSTSLLAWTIFLFSFVYPNSNVQIKKSIFIPSLLFTLAVLILDISPYVVRNVEIQNGYSSIDFGVGIYLYLLHFVFFFVLFIFTLVKKYTKAEGLEKVQIQYLILGIVLSAVGATITNLILPIVFKIFYLSNYGPVFLVIFVGFTFLSIVKHRFLGIRFLVGRIILFFFLSLFLLLSFFLFGWIASEFLGGLFKSSAILISVIIAPIYAWIFLKFNNFVEKVVEDKLVYTKLHPEEALSKFLRQSSTELDMEKISVYLINVIKKYLNLEKVGVILFEKDSNKVIYKKLVNFNLENLRDLLQVNNYWKDIGEDPILVLEEAKRLQGNDKGKRLERIIECMESEDISAILPLNRKVQLNGIIIVGRKKNGDPLSVEDINFLEDIIANASVAMGRAILYKEVQGFNLTLKEKVADQTKELRSKVILLNEARKKEHEMTDIMGHELRTPMSVIRNYHQLLDNLLKKGKVYTKEGNIGDKSRAYMEILEKNIKREIDLINALLSGAKLDNGKLELNREEVNMTEIIKDGMLAHEREAKEKNLYLKFNSADGKVLPNVFADRVRVHEIVDNLISNAIKYTEKGGVEVSISNVDNYVKIDISDTGVGIPESDIQNIGKRFFRSNQYINKNSNTVPLVRPGGTGLGLFVTFGLIKAHGGKIEVKSKLNKGSSFIVYLPVFKKGDTEKVALENKGDMFERLGLVKGNNKH</sequence>
<dbReference type="CDD" id="cd00082">
    <property type="entry name" value="HisKA"/>
    <property type="match status" value="1"/>
</dbReference>
<evidence type="ECO:0000256" key="7">
    <source>
        <dbReference type="SAM" id="Phobius"/>
    </source>
</evidence>
<keyword evidence="7" id="KW-1133">Transmembrane helix</keyword>
<dbReference type="SUPFAM" id="SSF47384">
    <property type="entry name" value="Homodimeric domain of signal transducing histidine kinase"/>
    <property type="match status" value="1"/>
</dbReference>
<feature type="domain" description="Histidine kinase" evidence="8">
    <location>
        <begin position="504"/>
        <end position="740"/>
    </location>
</feature>
<feature type="transmembrane region" description="Helical" evidence="7">
    <location>
        <begin position="228"/>
        <end position="252"/>
    </location>
</feature>
<dbReference type="Pfam" id="PF16927">
    <property type="entry name" value="HisKA_7TM"/>
    <property type="match status" value="1"/>
</dbReference>
<dbReference type="SUPFAM" id="SSF55781">
    <property type="entry name" value="GAF domain-like"/>
    <property type="match status" value="1"/>
</dbReference>
<dbReference type="PANTHER" id="PTHR43711">
    <property type="entry name" value="TWO-COMPONENT HISTIDINE KINASE"/>
    <property type="match status" value="1"/>
</dbReference>
<protein>
    <recommendedName>
        <fullName evidence="2">histidine kinase</fullName>
        <ecNumber evidence="2">2.7.13.3</ecNumber>
    </recommendedName>
</protein>
<organism evidence="9 10">
    <name type="scientific">candidate division WS6 bacterium GW2011_GWB1_33_6</name>
    <dbReference type="NCBI Taxonomy" id="1619088"/>
    <lineage>
        <taxon>Bacteria</taxon>
        <taxon>Candidatus Dojkabacteria</taxon>
    </lineage>
</organism>
<dbReference type="Gene3D" id="3.30.565.10">
    <property type="entry name" value="Histidine kinase-like ATPase, C-terminal domain"/>
    <property type="match status" value="1"/>
</dbReference>
<feature type="transmembrane region" description="Helical" evidence="7">
    <location>
        <begin position="194"/>
        <end position="216"/>
    </location>
</feature>